<dbReference type="Pfam" id="PF13136">
    <property type="entry name" value="DUF3984"/>
    <property type="match status" value="1"/>
</dbReference>
<dbReference type="InterPro" id="IPR013830">
    <property type="entry name" value="SGNH_hydro"/>
</dbReference>
<dbReference type="InterPro" id="IPR025040">
    <property type="entry name" value="DUF3984"/>
</dbReference>
<evidence type="ECO:0000313" key="3">
    <source>
        <dbReference type="EMBL" id="KAK4087848.1"/>
    </source>
</evidence>
<dbReference type="Pfam" id="PF13472">
    <property type="entry name" value="Lipase_GDSL_2"/>
    <property type="match status" value="1"/>
</dbReference>
<dbReference type="Proteomes" id="UP001287286">
    <property type="component" value="Unassembled WGS sequence"/>
</dbReference>
<dbReference type="EMBL" id="JAWRVI010000029">
    <property type="protein sequence ID" value="KAK4087848.1"/>
    <property type="molecule type" value="Genomic_DNA"/>
</dbReference>
<evidence type="ECO:0000256" key="1">
    <source>
        <dbReference type="SAM" id="MobiDB-lite"/>
    </source>
</evidence>
<feature type="compositionally biased region" description="Basic residues" evidence="1">
    <location>
        <begin position="548"/>
        <end position="558"/>
    </location>
</feature>
<organism evidence="3 4">
    <name type="scientific">Purpureocillium lilacinum</name>
    <name type="common">Paecilomyces lilacinus</name>
    <dbReference type="NCBI Taxonomy" id="33203"/>
    <lineage>
        <taxon>Eukaryota</taxon>
        <taxon>Fungi</taxon>
        <taxon>Dikarya</taxon>
        <taxon>Ascomycota</taxon>
        <taxon>Pezizomycotina</taxon>
        <taxon>Sordariomycetes</taxon>
        <taxon>Hypocreomycetidae</taxon>
        <taxon>Hypocreales</taxon>
        <taxon>Ophiocordycipitaceae</taxon>
        <taxon>Purpureocillium</taxon>
    </lineage>
</organism>
<dbReference type="InterPro" id="IPR036514">
    <property type="entry name" value="SGNH_hydro_sf"/>
</dbReference>
<feature type="domain" description="SGNH hydrolase-type esterase" evidence="2">
    <location>
        <begin position="225"/>
        <end position="413"/>
    </location>
</feature>
<dbReference type="PANTHER" id="PTHR30383:SF5">
    <property type="entry name" value="SGNH HYDROLASE-TYPE ESTERASE DOMAIN-CONTAINING PROTEIN"/>
    <property type="match status" value="1"/>
</dbReference>
<dbReference type="InterPro" id="IPR051532">
    <property type="entry name" value="Ester_Hydrolysis_Enzymes"/>
</dbReference>
<feature type="compositionally biased region" description="Low complexity" evidence="1">
    <location>
        <begin position="999"/>
        <end position="1020"/>
    </location>
</feature>
<feature type="compositionally biased region" description="Low complexity" evidence="1">
    <location>
        <begin position="1166"/>
        <end position="1191"/>
    </location>
</feature>
<feature type="region of interest" description="Disordered" evidence="1">
    <location>
        <begin position="826"/>
        <end position="849"/>
    </location>
</feature>
<dbReference type="Gene3D" id="3.40.50.1110">
    <property type="entry name" value="SGNH hydrolase"/>
    <property type="match status" value="1"/>
</dbReference>
<proteinExistence type="predicted"/>
<keyword evidence="4" id="KW-1185">Reference proteome</keyword>
<protein>
    <submittedName>
        <fullName evidence="3">CAZyme family CE3</fullName>
    </submittedName>
</protein>
<feature type="region of interest" description="Disordered" evidence="1">
    <location>
        <begin position="671"/>
        <end position="766"/>
    </location>
</feature>
<name>A0ABR0BVZ8_PURLI</name>
<evidence type="ECO:0000313" key="4">
    <source>
        <dbReference type="Proteomes" id="UP001287286"/>
    </source>
</evidence>
<dbReference type="PANTHER" id="PTHR30383">
    <property type="entry name" value="THIOESTERASE 1/PROTEASE 1/LYSOPHOSPHOLIPASE L1"/>
    <property type="match status" value="1"/>
</dbReference>
<feature type="compositionally biased region" description="Basic residues" evidence="1">
    <location>
        <begin position="732"/>
        <end position="743"/>
    </location>
</feature>
<feature type="compositionally biased region" description="Acidic residues" evidence="1">
    <location>
        <begin position="1258"/>
        <end position="1278"/>
    </location>
</feature>
<accession>A0ABR0BVZ8</accession>
<feature type="region of interest" description="Disordered" evidence="1">
    <location>
        <begin position="1067"/>
        <end position="1206"/>
    </location>
</feature>
<feature type="region of interest" description="Disordered" evidence="1">
    <location>
        <begin position="938"/>
        <end position="1042"/>
    </location>
</feature>
<feature type="region of interest" description="Disordered" evidence="1">
    <location>
        <begin position="473"/>
        <end position="601"/>
    </location>
</feature>
<dbReference type="SUPFAM" id="SSF52266">
    <property type="entry name" value="SGNH hydrolase"/>
    <property type="match status" value="1"/>
</dbReference>
<evidence type="ECO:0000259" key="2">
    <source>
        <dbReference type="Pfam" id="PF13472"/>
    </source>
</evidence>
<feature type="compositionally biased region" description="Polar residues" evidence="1">
    <location>
        <begin position="1127"/>
        <end position="1136"/>
    </location>
</feature>
<gene>
    <name evidence="3" type="ORF">Purlil1_7905</name>
</gene>
<feature type="region of interest" description="Disordered" evidence="1">
    <location>
        <begin position="20"/>
        <end position="66"/>
    </location>
</feature>
<sequence length="1329" mass="142587">MYFLVATSPKREEFQQRVIPAKAEEPQWSRGGSQGALPPQGQGRRSRPGRRFAIASPGPPGWPEVEDADGLDALMKLDGLGPRLLGSAFSSLREGLVMRKETGEMTITAPSTELGLNDSPGDAWPGPWPAGRPGLWRFNGPHLSQDRASPEPSMRAPSVPAALTALACLVGVTAAAAVAPKQVVIASSNAKVGRNATPSVLTPSKDIDAGTRPAIKAGTELRILCAGDSITLGTLSQTDGGDGDGYRRQLQADLSKDNVVFAGSTTTPDGTMHDGYFAAWPGKTIQYISDEIGLSLKQRPNIILLHAGTNDMNENNSTATEGNDPAAAAKRLGALVDRIVAACPDAVVLVAMIIDTCRPEQSPRTQLFQSLIPGAVTRPRLEAGHKVLAANFTAFPVSELRDCIHPTNRGYRLLGDYWYDVMAQVPRDWIQAPVGPDPERSSAGRVAAPPAAAGALAFVVVAAAAVNDKDPALSNATTKTGRPLPKPSIGIPSRHWHIGGSTHAGTSREARKAVTPVPREPKNRTRPARLGTGSHQRTAALGRENASPRRKHPQKQQKRGAVAARAVSGWTSAGRVGTTPSVTPAGGRPLAHQTPSASDAIGGSYERAREKIDEAKKIQLMEAVPDPEDEPVSFATCDGVAARHGMLGTAMQLENLRRIGRADGTPSFHLFTSHPDVTQQRPPYLSPSMPAANEPWARTRDPMRSRDKLRDARCDTRRDGRSATCRPGRATKQGRKNKAKKEKIRRDADPGPNLGPGSLAGAADRCRSSPSHLSAAATSLLLLVTASFPNRASTPVVLPSSAHLGIKHGCTTIPSPTTHRQRRYEIAPPDGDTHARALKLPPTPGHRRPHTYPILVSIGPPLPPRPHPHHVRRGLPPIPIMDVAYNQHADRARRKNRSSTNINHLTLAPLTVKLPLGTDADDFPPDALLLQHQQQYWHQNPPRSAGAGGTTSYLEGKSAPTTPRLLSRSATPSRSRSHARVPSAPSELIAKSKSSTYLAGSTTMTATTTTRRPATSGTATPRRRSSRRRGDDGLGPRDRNDSDWMLRAGALMTSEAREYKGQTWLVSRQSSTSLAAMRDDDEEAFEQELERERSVAAASRRGSSAFGGTDDGYATPNGGNGSRVPSRFNSRSHSLSQGGGGEHHRSASHAGTPYDQHHAHHHALHSYHQQQHTGGAAADGSSSASYFPSQSPHQETPTAAAGISGPDFVNLDEKLEELERDTTFDDEDAVRRLVRRGQTGKGGSWIANVIGWSLFSVDENDEEDDEDDDDESVVDEDEERPRTGRTGWSDRHFEGVSNAPLERIPPPASDEGGWKDAAWLLSVASKVVF</sequence>
<feature type="compositionally biased region" description="Basic and acidic residues" evidence="1">
    <location>
        <begin position="1028"/>
        <end position="1042"/>
    </location>
</feature>
<feature type="region of interest" description="Disordered" evidence="1">
    <location>
        <begin position="1258"/>
        <end position="1313"/>
    </location>
</feature>
<comment type="caution">
    <text evidence="3">The sequence shown here is derived from an EMBL/GenBank/DDBJ whole genome shotgun (WGS) entry which is preliminary data.</text>
</comment>
<dbReference type="CDD" id="cd01833">
    <property type="entry name" value="XynB_like"/>
    <property type="match status" value="1"/>
</dbReference>
<reference evidence="3 4" key="1">
    <citation type="journal article" date="2024" name="Microbiol. Resour. Announc.">
        <title>Genome annotations for the ascomycete fungi Trichoderma harzianum, Trichoderma aggressivum, and Purpureocillium lilacinum.</title>
        <authorList>
            <person name="Beijen E.P.W."/>
            <person name="Ohm R.A."/>
        </authorList>
    </citation>
    <scope>NUCLEOTIDE SEQUENCE [LARGE SCALE GENOMIC DNA]</scope>
    <source>
        <strain evidence="3 4">CBS 150709</strain>
    </source>
</reference>
<feature type="compositionally biased region" description="Low complexity" evidence="1">
    <location>
        <begin position="1095"/>
        <end position="1104"/>
    </location>
</feature>
<feature type="compositionally biased region" description="Basic and acidic residues" evidence="1">
    <location>
        <begin position="697"/>
        <end position="721"/>
    </location>
</feature>